<dbReference type="Proteomes" id="UP000465240">
    <property type="component" value="Unassembled WGS sequence"/>
</dbReference>
<keyword evidence="1" id="KW-0472">Membrane</keyword>
<keyword evidence="1" id="KW-1133">Transmembrane helix</keyword>
<protein>
    <submittedName>
        <fullName evidence="2">Membrane protein</fullName>
    </submittedName>
    <submittedName>
        <fullName evidence="3">SHOCT domain-containing protein</fullName>
    </submittedName>
</protein>
<feature type="transmembrane region" description="Helical" evidence="1">
    <location>
        <begin position="37"/>
        <end position="57"/>
    </location>
</feature>
<evidence type="ECO:0000256" key="1">
    <source>
        <dbReference type="SAM" id="Phobius"/>
    </source>
</evidence>
<proteinExistence type="predicted"/>
<comment type="caution">
    <text evidence="3">The sequence shown here is derived from an EMBL/GenBank/DDBJ whole genome shotgun (WGS) entry which is preliminary data.</text>
</comment>
<dbReference type="AlphaFoldDB" id="A0AAJ1W6B4"/>
<reference evidence="3" key="3">
    <citation type="submission" date="2023-06" db="EMBL/GenBank/DDBJ databases">
        <title>Identification of two novel mycobacterium reveal diversities and complexities of Mycobacterium gordonae clade.</title>
        <authorList>
            <person name="Matsumoto Y."/>
            <person name="Nakamura S."/>
            <person name="Motooka D."/>
            <person name="Fukushima K."/>
        </authorList>
    </citation>
    <scope>NUCLEOTIDE SEQUENCE</scope>
    <source>
        <strain evidence="3">TY812</strain>
    </source>
</reference>
<evidence type="ECO:0000313" key="3">
    <source>
        <dbReference type="EMBL" id="MDP7739113.1"/>
    </source>
</evidence>
<keyword evidence="1" id="KW-0812">Transmembrane</keyword>
<gene>
    <name evidence="2" type="ORF">MPRG_43910</name>
    <name evidence="3" type="ORF">QXL92_30750</name>
</gene>
<evidence type="ECO:0000313" key="5">
    <source>
        <dbReference type="Proteomes" id="UP001229081"/>
    </source>
</evidence>
<accession>A0AAJ1W6B4</accession>
<reference evidence="2" key="2">
    <citation type="submission" date="2020-02" db="EMBL/GenBank/DDBJ databases">
        <authorList>
            <person name="Matsumoto Y."/>
            <person name="Kinjo T."/>
            <person name="Motooka D."/>
            <person name="Nabeya D."/>
            <person name="Jung N."/>
            <person name="Uechi K."/>
            <person name="Horii T."/>
            <person name="Iida T."/>
            <person name="Fujita J."/>
            <person name="Nakamura S."/>
        </authorList>
    </citation>
    <scope>NUCLEOTIDE SEQUENCE</scope>
    <source>
        <strain evidence="2">JCM 18565</strain>
    </source>
</reference>
<dbReference type="EMBL" id="JAUFSA010000003">
    <property type="protein sequence ID" value="MDP7739113.1"/>
    <property type="molecule type" value="Genomic_DNA"/>
</dbReference>
<reference evidence="2 4" key="1">
    <citation type="journal article" date="2019" name="Emerg. Microbes Infect.">
        <title>Comprehensive subspecies identification of 175 nontuberculous mycobacteria species based on 7547 genomic profiles.</title>
        <authorList>
            <person name="Matsumoto Y."/>
            <person name="Kinjo T."/>
            <person name="Motooka D."/>
            <person name="Nabeya D."/>
            <person name="Jung N."/>
            <person name="Uechi K."/>
            <person name="Horii T."/>
            <person name="Iida T."/>
            <person name="Fujita J."/>
            <person name="Nakamura S."/>
        </authorList>
    </citation>
    <scope>NUCLEOTIDE SEQUENCE [LARGE SCALE GENOMIC DNA]</scope>
    <source>
        <strain evidence="2 4">JCM 18565</strain>
    </source>
</reference>
<dbReference type="RefSeq" id="WP_120793803.1">
    <property type="nucleotide sequence ID" value="NZ_BLKX01000001.1"/>
</dbReference>
<evidence type="ECO:0000313" key="2">
    <source>
        <dbReference type="EMBL" id="GFG81115.1"/>
    </source>
</evidence>
<evidence type="ECO:0000313" key="4">
    <source>
        <dbReference type="Proteomes" id="UP000465240"/>
    </source>
</evidence>
<keyword evidence="4" id="KW-1185">Reference proteome</keyword>
<sequence>MFWRYLKAQLWVLLCGGVVGPIFLGVYLSVGEPGVPAWMWWAGLLITVAGVLLALALTARAMRLDAGQEALERNGVLALADITGIAETGVSIGDQPVVKVSLHIAAPEFAAFDSEVRVTASVVRFSNITSRKLVVLVDPVTREHQIDWERSSLVNGLVPAHFTLPGPGQSSDRTYDLSGQAEPLMEIFGILRSHGIPLSQMVDARANPAAGQQLQAVVRRAATVEEPRPSVAERLQELERLRDGGAVTDAEYTALRSQILSEL</sequence>
<name>A0AAJ1W6B4_9MYCO</name>
<organism evidence="3 5">
    <name type="scientific">Mycobacterium paragordonae</name>
    <dbReference type="NCBI Taxonomy" id="1389713"/>
    <lineage>
        <taxon>Bacteria</taxon>
        <taxon>Bacillati</taxon>
        <taxon>Actinomycetota</taxon>
        <taxon>Actinomycetes</taxon>
        <taxon>Mycobacteriales</taxon>
        <taxon>Mycobacteriaceae</taxon>
        <taxon>Mycobacterium</taxon>
    </lineage>
</organism>
<dbReference type="KEGG" id="mpag:C0J29_24300"/>
<dbReference type="Proteomes" id="UP001229081">
    <property type="component" value="Unassembled WGS sequence"/>
</dbReference>
<dbReference type="EMBL" id="BLKX01000001">
    <property type="protein sequence ID" value="GFG81115.1"/>
    <property type="molecule type" value="Genomic_DNA"/>
</dbReference>
<feature type="transmembrane region" description="Helical" evidence="1">
    <location>
        <begin position="12"/>
        <end position="31"/>
    </location>
</feature>